<dbReference type="Proteomes" id="UP000011087">
    <property type="component" value="Unassembled WGS sequence"/>
</dbReference>
<feature type="coiled-coil region" evidence="1">
    <location>
        <begin position="217"/>
        <end position="264"/>
    </location>
</feature>
<evidence type="ECO:0000313" key="3">
    <source>
        <dbReference type="EMBL" id="EKX50895.1"/>
    </source>
</evidence>
<evidence type="ECO:0000313" key="4">
    <source>
        <dbReference type="EnsemblProtists" id="EKX50895"/>
    </source>
</evidence>
<proteinExistence type="predicted"/>
<dbReference type="HOGENOM" id="CLU_510428_0_0_1"/>
<feature type="region of interest" description="Disordered" evidence="2">
    <location>
        <begin position="461"/>
        <end position="491"/>
    </location>
</feature>
<feature type="compositionally biased region" description="Basic and acidic residues" evidence="2">
    <location>
        <begin position="275"/>
        <end position="286"/>
    </location>
</feature>
<evidence type="ECO:0000313" key="5">
    <source>
        <dbReference type="Proteomes" id="UP000011087"/>
    </source>
</evidence>
<keyword evidence="5" id="KW-1185">Reference proteome</keyword>
<dbReference type="PaxDb" id="55529-EKX50895"/>
<dbReference type="KEGG" id="gtt:GUITHDRAFT_103479"/>
<protein>
    <submittedName>
        <fullName evidence="3 4">Uncharacterized protein</fullName>
    </submittedName>
</protein>
<reference evidence="3 5" key="1">
    <citation type="journal article" date="2012" name="Nature">
        <title>Algal genomes reveal evolutionary mosaicism and the fate of nucleomorphs.</title>
        <authorList>
            <consortium name="DOE Joint Genome Institute"/>
            <person name="Curtis B.A."/>
            <person name="Tanifuji G."/>
            <person name="Burki F."/>
            <person name="Gruber A."/>
            <person name="Irimia M."/>
            <person name="Maruyama S."/>
            <person name="Arias M.C."/>
            <person name="Ball S.G."/>
            <person name="Gile G.H."/>
            <person name="Hirakawa Y."/>
            <person name="Hopkins J.F."/>
            <person name="Kuo A."/>
            <person name="Rensing S.A."/>
            <person name="Schmutz J."/>
            <person name="Symeonidi A."/>
            <person name="Elias M."/>
            <person name="Eveleigh R.J."/>
            <person name="Herman E.K."/>
            <person name="Klute M.J."/>
            <person name="Nakayama T."/>
            <person name="Obornik M."/>
            <person name="Reyes-Prieto A."/>
            <person name="Armbrust E.V."/>
            <person name="Aves S.J."/>
            <person name="Beiko R.G."/>
            <person name="Coutinho P."/>
            <person name="Dacks J.B."/>
            <person name="Durnford D.G."/>
            <person name="Fast N.M."/>
            <person name="Green B.R."/>
            <person name="Grisdale C.J."/>
            <person name="Hempel F."/>
            <person name="Henrissat B."/>
            <person name="Hoppner M.P."/>
            <person name="Ishida K."/>
            <person name="Kim E."/>
            <person name="Koreny L."/>
            <person name="Kroth P.G."/>
            <person name="Liu Y."/>
            <person name="Malik S.B."/>
            <person name="Maier U.G."/>
            <person name="McRose D."/>
            <person name="Mock T."/>
            <person name="Neilson J.A."/>
            <person name="Onodera N.T."/>
            <person name="Poole A.M."/>
            <person name="Pritham E.J."/>
            <person name="Richards T.A."/>
            <person name="Rocap G."/>
            <person name="Roy S.W."/>
            <person name="Sarai C."/>
            <person name="Schaack S."/>
            <person name="Shirato S."/>
            <person name="Slamovits C.H."/>
            <person name="Spencer D.F."/>
            <person name="Suzuki S."/>
            <person name="Worden A.Z."/>
            <person name="Zauner S."/>
            <person name="Barry K."/>
            <person name="Bell C."/>
            <person name="Bharti A.K."/>
            <person name="Crow J.A."/>
            <person name="Grimwood J."/>
            <person name="Kramer R."/>
            <person name="Lindquist E."/>
            <person name="Lucas S."/>
            <person name="Salamov A."/>
            <person name="McFadden G.I."/>
            <person name="Lane C.E."/>
            <person name="Keeling P.J."/>
            <person name="Gray M.W."/>
            <person name="Grigoriev I.V."/>
            <person name="Archibald J.M."/>
        </authorList>
    </citation>
    <scope>NUCLEOTIDE SEQUENCE</scope>
    <source>
        <strain evidence="3 5">CCMP2712</strain>
    </source>
</reference>
<organism evidence="3">
    <name type="scientific">Guillardia theta (strain CCMP2712)</name>
    <name type="common">Cryptophyte</name>
    <dbReference type="NCBI Taxonomy" id="905079"/>
    <lineage>
        <taxon>Eukaryota</taxon>
        <taxon>Cryptophyceae</taxon>
        <taxon>Pyrenomonadales</taxon>
        <taxon>Geminigeraceae</taxon>
        <taxon>Guillardia</taxon>
    </lineage>
</organism>
<feature type="coiled-coil region" evidence="1">
    <location>
        <begin position="419"/>
        <end position="453"/>
    </location>
</feature>
<reference evidence="5" key="2">
    <citation type="submission" date="2012-11" db="EMBL/GenBank/DDBJ databases">
        <authorList>
            <person name="Kuo A."/>
            <person name="Curtis B.A."/>
            <person name="Tanifuji G."/>
            <person name="Burki F."/>
            <person name="Gruber A."/>
            <person name="Irimia M."/>
            <person name="Maruyama S."/>
            <person name="Arias M.C."/>
            <person name="Ball S.G."/>
            <person name="Gile G.H."/>
            <person name="Hirakawa Y."/>
            <person name="Hopkins J.F."/>
            <person name="Rensing S.A."/>
            <person name="Schmutz J."/>
            <person name="Symeonidi A."/>
            <person name="Elias M."/>
            <person name="Eveleigh R.J."/>
            <person name="Herman E.K."/>
            <person name="Klute M.J."/>
            <person name="Nakayama T."/>
            <person name="Obornik M."/>
            <person name="Reyes-Prieto A."/>
            <person name="Armbrust E.V."/>
            <person name="Aves S.J."/>
            <person name="Beiko R.G."/>
            <person name="Coutinho P."/>
            <person name="Dacks J.B."/>
            <person name="Durnford D.G."/>
            <person name="Fast N.M."/>
            <person name="Green B.R."/>
            <person name="Grisdale C."/>
            <person name="Hempe F."/>
            <person name="Henrissat B."/>
            <person name="Hoppner M.P."/>
            <person name="Ishida K.-I."/>
            <person name="Kim E."/>
            <person name="Koreny L."/>
            <person name="Kroth P.G."/>
            <person name="Liu Y."/>
            <person name="Malik S.-B."/>
            <person name="Maier U.G."/>
            <person name="McRose D."/>
            <person name="Mock T."/>
            <person name="Neilson J.A."/>
            <person name="Onodera N.T."/>
            <person name="Poole A.M."/>
            <person name="Pritham E.J."/>
            <person name="Richards T.A."/>
            <person name="Rocap G."/>
            <person name="Roy S.W."/>
            <person name="Sarai C."/>
            <person name="Schaack S."/>
            <person name="Shirato S."/>
            <person name="Slamovits C.H."/>
            <person name="Spencer D.F."/>
            <person name="Suzuki S."/>
            <person name="Worden A.Z."/>
            <person name="Zauner S."/>
            <person name="Barry K."/>
            <person name="Bell C."/>
            <person name="Bharti A.K."/>
            <person name="Crow J.A."/>
            <person name="Grimwood J."/>
            <person name="Kramer R."/>
            <person name="Lindquist E."/>
            <person name="Lucas S."/>
            <person name="Salamov A."/>
            <person name="McFadden G.I."/>
            <person name="Lane C.E."/>
            <person name="Keeling P.J."/>
            <person name="Gray M.W."/>
            <person name="Grigoriev I.V."/>
            <person name="Archibald J.M."/>
        </authorList>
    </citation>
    <scope>NUCLEOTIDE SEQUENCE</scope>
    <source>
        <strain evidence="5">CCMP2712</strain>
    </source>
</reference>
<evidence type="ECO:0000256" key="2">
    <source>
        <dbReference type="SAM" id="MobiDB-lite"/>
    </source>
</evidence>
<reference evidence="4" key="3">
    <citation type="submission" date="2015-06" db="UniProtKB">
        <authorList>
            <consortium name="EnsemblProtists"/>
        </authorList>
    </citation>
    <scope>IDENTIFICATION</scope>
</reference>
<dbReference type="EMBL" id="JH992977">
    <property type="protein sequence ID" value="EKX50895.1"/>
    <property type="molecule type" value="Genomic_DNA"/>
</dbReference>
<keyword evidence="1" id="KW-0175">Coiled coil</keyword>
<accession>L1JRT8</accession>
<gene>
    <name evidence="3" type="ORF">GUITHDRAFT_103479</name>
</gene>
<dbReference type="RefSeq" id="XP_005837875.1">
    <property type="nucleotide sequence ID" value="XM_005837818.1"/>
</dbReference>
<dbReference type="AlphaFoldDB" id="L1JRT8"/>
<dbReference type="GeneID" id="17307573"/>
<name>L1JRT8_GUITC</name>
<evidence type="ECO:0000256" key="1">
    <source>
        <dbReference type="SAM" id="Coils"/>
    </source>
</evidence>
<sequence length="534" mass="59277">MKSASKISSRRSRGELNSFFQSLHSSVSSAPIDDGLSHAARATESELSKSIDQLASLAHSSTTSKDLAAEMKNALNAVRDLRSQLDRKGSREKRSWANHRHTIKHAAQFPSSAANAIQKKLAQVRIKSDDKDLDVFDLKGDDDKQAREELSKMIVTARRLTKEVSAIAEGSRVPGIKSSVLGVLRSAKAVEEAKGKESDARDKIVAHELAVRRKKLMEAEAEEKAAARAAKEAFEAEKIAQEKHSEASKDLELAEERRKAARRARAIIAEGNIKREKSDRKVEEPASRTQAKQVRHAKTREHPASDDVILNDNDTGYEDSKTAVARQCTDTIAKYGCSSLLKDSPCLSFCRGAEHGASLRNSYVDDVYGTPYDPSTYEHDRHGFFARKDGEQSGDILSNGHDYRRVVRSEGMNSLSRVLAGEKRMQQKLQSSLEQEQAENIALRKQVKDQESSLRSLSKSLSYRSGYVPQDGRTPPGQSIRDLPDTPPLPEYKQVGRQQELAEVFSRAKGGGLILHNAEFINKNKDLHDPMRPM</sequence>
<dbReference type="EnsemblProtists" id="EKX50895">
    <property type="protein sequence ID" value="EKX50895"/>
    <property type="gene ID" value="GUITHDRAFT_103479"/>
</dbReference>
<feature type="region of interest" description="Disordered" evidence="2">
    <location>
        <begin position="275"/>
        <end position="313"/>
    </location>
</feature>